<proteinExistence type="predicted"/>
<keyword evidence="2" id="KW-1185">Reference proteome</keyword>
<accession>A0ABR4VVU1</accession>
<dbReference type="RefSeq" id="WP_044202750.1">
    <property type="nucleotide sequence ID" value="NZ_JBEHEE010000024.1"/>
</dbReference>
<sequence length="458" mass="52824">MNCLIKHSLSFVVESVVKRLIEDVNEYSYLLTTEDWRLLMSLDKSVGERQICQKQCLGCLECARMVAMLSSFINGILSANREAETLVTELCSIFGIPDDSDPIVLALDLVVSPDYVKSKIPEKTMPAYEAYVGKIKGEVISLALDHFQHEQAKCNDTILAYANLEQKQIIAYEPIEIPVEKEVFYVDQNVVSKYGDDQNFSRQIENFKSKVDCKFVYSPYVIEDGVKMSRVRLTEYFEAIKALTDNTMLVRSESGVMLAREDIKVTFDRVLLWRNATRAAEDLKVQKMHFNHWGYSHYSRGSKLSGRANKNIDEFLDSLRPYLDDNDCDFDFNDYESDHALCQRLSAATIEKSFSLEELVDKSIKYEDDAECMRHIEHLCDFLDLINYQTEPLSELSKIRSSLQDTEHLKHAWKADYFVTDDKRLRIRGAFIYSVLGLSTKFISSKELKERVVSEFKE</sequence>
<name>A0ABR4VVU1_9GAMM</name>
<comment type="caution">
    <text evidence="1">The sequence shown here is derived from an EMBL/GenBank/DDBJ whole genome shotgun (WGS) entry which is preliminary data.</text>
</comment>
<evidence type="ECO:0000313" key="1">
    <source>
        <dbReference type="EMBL" id="KGA43406.1"/>
    </source>
</evidence>
<reference evidence="1 2" key="1">
    <citation type="submission" date="2014-08" db="EMBL/GenBank/DDBJ databases">
        <title>Genome sequences of NCPPB Pectobacterium isolates.</title>
        <authorList>
            <person name="Glover R.H."/>
            <person name="Sapp M."/>
            <person name="Elphinstone J."/>
        </authorList>
    </citation>
    <scope>NUCLEOTIDE SEQUENCE [LARGE SCALE GENOMIC DNA]</scope>
    <source>
        <strain evidence="1 2">NCPPB3841</strain>
    </source>
</reference>
<organism evidence="1 2">
    <name type="scientific">Pectobacterium odoriferum</name>
    <dbReference type="NCBI Taxonomy" id="78398"/>
    <lineage>
        <taxon>Bacteria</taxon>
        <taxon>Pseudomonadati</taxon>
        <taxon>Pseudomonadota</taxon>
        <taxon>Gammaproteobacteria</taxon>
        <taxon>Enterobacterales</taxon>
        <taxon>Pectobacteriaceae</taxon>
        <taxon>Pectobacterium</taxon>
    </lineage>
</organism>
<protein>
    <submittedName>
        <fullName evidence="1">Uncharacterized protein</fullName>
    </submittedName>
</protein>
<dbReference type="Proteomes" id="UP000029447">
    <property type="component" value="Unassembled WGS sequence"/>
</dbReference>
<evidence type="ECO:0000313" key="2">
    <source>
        <dbReference type="Proteomes" id="UP000029447"/>
    </source>
</evidence>
<gene>
    <name evidence="1" type="ORF">KU75_01470</name>
</gene>
<dbReference type="EMBL" id="JQOF01000001">
    <property type="protein sequence ID" value="KGA43406.1"/>
    <property type="molecule type" value="Genomic_DNA"/>
</dbReference>